<gene>
    <name evidence="4" type="ORF">Ocin01_11472</name>
</gene>
<dbReference type="GO" id="GO:0031012">
    <property type="term" value="C:extracellular matrix"/>
    <property type="evidence" value="ECO:0007669"/>
    <property type="project" value="TreeGrafter"/>
</dbReference>
<keyword evidence="1" id="KW-0193">Cuticle</keyword>
<dbReference type="InterPro" id="IPR000618">
    <property type="entry name" value="Insect_cuticle"/>
</dbReference>
<dbReference type="OMA" id="AHIHTHY"/>
<name>A0A1D2MQ30_ORCCI</name>
<feature type="signal peptide" evidence="3">
    <location>
        <begin position="1"/>
        <end position="16"/>
    </location>
</feature>
<protein>
    <submittedName>
        <fullName evidence="4">Cuticle protein 19.8</fullName>
    </submittedName>
</protein>
<evidence type="ECO:0000313" key="4">
    <source>
        <dbReference type="EMBL" id="ODM95210.1"/>
    </source>
</evidence>
<dbReference type="Proteomes" id="UP000094527">
    <property type="component" value="Unassembled WGS sequence"/>
</dbReference>
<evidence type="ECO:0000313" key="5">
    <source>
        <dbReference type="Proteomes" id="UP000094527"/>
    </source>
</evidence>
<sequence length="309" mass="32468">MNKFIAVLALAAVASAGAPIGYGGAVTSYGGAVGVASMVAQPLLRQQVAVAQPILRQQVAVAQPILRQQVAIAQPIVQKTVAVAPEPYDPHPQYNYGYSVSDALTGDPKTASETRDGDVVHNGSIRTVTYTADPVNGFNAVVDRQAPGVAVAKVAAPVAVAQPVLRTAGIAQPVLRAGLAWRTITNSTTHSSSFYPSWLLREPGLSLIRRRNCSRWCASYGAIAQPVVHAAPVAVAQPVLRAAPVAVAQPVAAVQAVRAEPFDPHPQYNFGYSVSDQLTGDQHSHTESRDGDVVQGQYSLLSQTVQSEL</sequence>
<dbReference type="GO" id="GO:0005615">
    <property type="term" value="C:extracellular space"/>
    <property type="evidence" value="ECO:0007669"/>
    <property type="project" value="TreeGrafter"/>
</dbReference>
<keyword evidence="3" id="KW-0732">Signal</keyword>
<dbReference type="STRING" id="48709.A0A1D2MQ30"/>
<keyword evidence="5" id="KW-1185">Reference proteome</keyword>
<dbReference type="Pfam" id="PF00379">
    <property type="entry name" value="Chitin_bind_4"/>
    <property type="match status" value="2"/>
</dbReference>
<dbReference type="OrthoDB" id="10071059at2759"/>
<dbReference type="PANTHER" id="PTHR12236">
    <property type="entry name" value="STRUCTURAL CONTITUENT OF CUTICLE"/>
    <property type="match status" value="1"/>
</dbReference>
<dbReference type="InterPro" id="IPR051217">
    <property type="entry name" value="Insect_Cuticle_Struc_Prot"/>
</dbReference>
<dbReference type="AlphaFoldDB" id="A0A1D2MQ30"/>
<feature type="chain" id="PRO_5008904363" evidence="3">
    <location>
        <begin position="17"/>
        <end position="309"/>
    </location>
</feature>
<accession>A0A1D2MQ30</accession>
<evidence type="ECO:0000256" key="3">
    <source>
        <dbReference type="SAM" id="SignalP"/>
    </source>
</evidence>
<dbReference type="GO" id="GO:0042302">
    <property type="term" value="F:structural constituent of cuticle"/>
    <property type="evidence" value="ECO:0007669"/>
    <property type="project" value="UniProtKB-KW"/>
</dbReference>
<evidence type="ECO:0000256" key="2">
    <source>
        <dbReference type="SAM" id="MobiDB-lite"/>
    </source>
</evidence>
<dbReference type="PANTHER" id="PTHR12236:SF95">
    <property type="entry name" value="CUTICULAR PROTEIN 76BD, ISOFORM C-RELATED"/>
    <property type="match status" value="1"/>
</dbReference>
<proteinExistence type="predicted"/>
<evidence type="ECO:0000256" key="1">
    <source>
        <dbReference type="ARBA" id="ARBA00022460"/>
    </source>
</evidence>
<organism evidence="4 5">
    <name type="scientific">Orchesella cincta</name>
    <name type="common">Springtail</name>
    <name type="synonym">Podura cincta</name>
    <dbReference type="NCBI Taxonomy" id="48709"/>
    <lineage>
        <taxon>Eukaryota</taxon>
        <taxon>Metazoa</taxon>
        <taxon>Ecdysozoa</taxon>
        <taxon>Arthropoda</taxon>
        <taxon>Hexapoda</taxon>
        <taxon>Collembola</taxon>
        <taxon>Entomobryomorpha</taxon>
        <taxon>Entomobryoidea</taxon>
        <taxon>Orchesellidae</taxon>
        <taxon>Orchesellinae</taxon>
        <taxon>Orchesella</taxon>
    </lineage>
</organism>
<feature type="compositionally biased region" description="Basic and acidic residues" evidence="2">
    <location>
        <begin position="282"/>
        <end position="292"/>
    </location>
</feature>
<dbReference type="EMBL" id="LJIJ01000697">
    <property type="protein sequence ID" value="ODM95210.1"/>
    <property type="molecule type" value="Genomic_DNA"/>
</dbReference>
<reference evidence="4 5" key="1">
    <citation type="journal article" date="2016" name="Genome Biol. Evol.">
        <title>Gene Family Evolution Reflects Adaptation to Soil Environmental Stressors in the Genome of the Collembolan Orchesella cincta.</title>
        <authorList>
            <person name="Faddeeva-Vakhrusheva A."/>
            <person name="Derks M.F."/>
            <person name="Anvar S.Y."/>
            <person name="Agamennone V."/>
            <person name="Suring W."/>
            <person name="Smit S."/>
            <person name="van Straalen N.M."/>
            <person name="Roelofs D."/>
        </authorList>
    </citation>
    <scope>NUCLEOTIDE SEQUENCE [LARGE SCALE GENOMIC DNA]</scope>
    <source>
        <tissue evidence="4">Mixed pool</tissue>
    </source>
</reference>
<feature type="region of interest" description="Disordered" evidence="2">
    <location>
        <begin position="273"/>
        <end position="292"/>
    </location>
</feature>
<comment type="caution">
    <text evidence="4">The sequence shown here is derived from an EMBL/GenBank/DDBJ whole genome shotgun (WGS) entry which is preliminary data.</text>
</comment>